<reference evidence="2 4" key="1">
    <citation type="journal article" date="2024" name="J Genomics">
        <title>Draft genome sequencing and assembly of Favolaschia claudopus CIRM-BRFM 2984 isolated from oak limbs.</title>
        <authorList>
            <person name="Navarro D."/>
            <person name="Drula E."/>
            <person name="Chaduli D."/>
            <person name="Cazenave R."/>
            <person name="Ahrendt S."/>
            <person name="Wang J."/>
            <person name="Lipzen A."/>
            <person name="Daum C."/>
            <person name="Barry K."/>
            <person name="Grigoriev I.V."/>
            <person name="Favel A."/>
            <person name="Rosso M.N."/>
            <person name="Martin F."/>
        </authorList>
    </citation>
    <scope>NUCLEOTIDE SEQUENCE [LARGE SCALE GENOMIC DNA]</scope>
    <source>
        <strain evidence="2 4">CIRM-BRFM 2984</strain>
    </source>
</reference>
<proteinExistence type="predicted"/>
<evidence type="ECO:0000313" key="2">
    <source>
        <dbReference type="EMBL" id="KAK6997240.1"/>
    </source>
</evidence>
<dbReference type="EMBL" id="JAWWNJ010000093">
    <property type="protein sequence ID" value="KAK6997240.1"/>
    <property type="molecule type" value="Genomic_DNA"/>
</dbReference>
<feature type="compositionally biased region" description="Pro residues" evidence="1">
    <location>
        <begin position="120"/>
        <end position="130"/>
    </location>
</feature>
<feature type="compositionally biased region" description="Low complexity" evidence="1">
    <location>
        <begin position="131"/>
        <end position="142"/>
    </location>
</feature>
<feature type="compositionally biased region" description="Basic and acidic residues" evidence="1">
    <location>
        <begin position="58"/>
        <end position="85"/>
    </location>
</feature>
<evidence type="ECO:0000256" key="1">
    <source>
        <dbReference type="SAM" id="MobiDB-lite"/>
    </source>
</evidence>
<evidence type="ECO:0000313" key="3">
    <source>
        <dbReference type="EMBL" id="KAK7034301.1"/>
    </source>
</evidence>
<feature type="compositionally biased region" description="Acidic residues" evidence="1">
    <location>
        <begin position="31"/>
        <end position="47"/>
    </location>
</feature>
<organism evidence="2 4">
    <name type="scientific">Favolaschia claudopus</name>
    <dbReference type="NCBI Taxonomy" id="2862362"/>
    <lineage>
        <taxon>Eukaryota</taxon>
        <taxon>Fungi</taxon>
        <taxon>Dikarya</taxon>
        <taxon>Basidiomycota</taxon>
        <taxon>Agaricomycotina</taxon>
        <taxon>Agaricomycetes</taxon>
        <taxon>Agaricomycetidae</taxon>
        <taxon>Agaricales</taxon>
        <taxon>Marasmiineae</taxon>
        <taxon>Mycenaceae</taxon>
        <taxon>Favolaschia</taxon>
    </lineage>
</organism>
<dbReference type="Proteomes" id="UP001362999">
    <property type="component" value="Unassembled WGS sequence"/>
</dbReference>
<protein>
    <submittedName>
        <fullName evidence="2">Uncharacterized protein</fullName>
    </submittedName>
</protein>
<feature type="region of interest" description="Disordered" evidence="1">
    <location>
        <begin position="1"/>
        <end position="143"/>
    </location>
</feature>
<feature type="compositionally biased region" description="Low complexity" evidence="1">
    <location>
        <begin position="91"/>
        <end position="105"/>
    </location>
</feature>
<comment type="caution">
    <text evidence="2">The sequence shown here is derived from an EMBL/GenBank/DDBJ whole genome shotgun (WGS) entry which is preliminary data.</text>
</comment>
<dbReference type="AlphaFoldDB" id="A0AAW0A133"/>
<accession>A0AAW0A133</accession>
<dbReference type="EMBL" id="JAWWNJ010000021">
    <property type="protein sequence ID" value="KAK7034301.1"/>
    <property type="molecule type" value="Genomic_DNA"/>
</dbReference>
<gene>
    <name evidence="3" type="ORF">R3P38DRAFT_3185111</name>
    <name evidence="2" type="ORF">R3P38DRAFT_3220766</name>
</gene>
<name>A0AAW0A133_9AGAR</name>
<keyword evidence="4" id="KW-1185">Reference proteome</keyword>
<sequence length="336" mass="36737">MSSNSYTRSGEPLFYLSESEESSETQSSDSSETETDDDGSDAMDTDNDPSLYEFDPTDSDREQFHKPDPFPPREKFPYPEAHTQREQPFNSPRASSPPTASSSVAQPKLAYRGSTSHAVPTPPPPPPPAEPSSNLNLVSSNNGAQSGDICKPESWVYVQRAQNSAPTAVRIVEILALIANSFIVLDVKDPRLNMPVLVPAQEDSILVYPKEILLALNAQHDCVSCKCTAAAVPIHQERITTSPTELRVSHSPEQRFLINMHALHNAHLIRDVLPRSLTAPTPYLQDLAASHPGQLRAFGKRDRPNAPKLRQKLKQHGVSEHICCCSAASESCPSAA</sequence>
<evidence type="ECO:0000313" key="4">
    <source>
        <dbReference type="Proteomes" id="UP001362999"/>
    </source>
</evidence>